<evidence type="ECO:0000256" key="3">
    <source>
        <dbReference type="ARBA" id="ARBA00023186"/>
    </source>
</evidence>
<dbReference type="FunFam" id="3.40.50.300:FF:000025">
    <property type="entry name" value="ATP-dependent Clp protease subunit"/>
    <property type="match status" value="1"/>
</dbReference>
<sequence length="349" mass="39394">MLREEVTGDDIAEIVSKWTGIPVSKLKQSEREKLLHLEEELHKRVVGQDPAVKAIAEAIQRSRAGLSDPRRPIASFMFMGPTGVGKTELAKALASYMFNTEESLVRIDMSEYMEKHAVSRLIGAPPGYVGYEEGGQLTETVRRRPYAVILFDEIEKAHSDVFNIFLQILDDGRVTDSQGRTVSFTNTVLIMTSNVGSQYILDTDNDLPKEVAYETMKRRVMDAARSVFRPEFMNRVDEYIVFQPLDRDQINSIVRLQLERVQQRLADRKIRVMVTDAAVDLLGTLGYDPNYGARPVKRVIQQYVENELAKGILRGEFKDEDSVSIDTEVTAFRQWAAPPAKASFQASGN</sequence>
<dbReference type="PRINTS" id="PR00300">
    <property type="entry name" value="CLPPROTEASEA"/>
</dbReference>
<dbReference type="GO" id="GO:0016887">
    <property type="term" value="F:ATP hydrolysis activity"/>
    <property type="evidence" value="ECO:0007669"/>
    <property type="project" value="InterPro"/>
</dbReference>
<dbReference type="GO" id="GO:0005524">
    <property type="term" value="F:ATP binding"/>
    <property type="evidence" value="ECO:0007669"/>
    <property type="project" value="UniProtKB-KW"/>
</dbReference>
<feature type="domain" description="AAA+ ATPase" evidence="4">
    <location>
        <begin position="72"/>
        <end position="217"/>
    </location>
</feature>
<dbReference type="InterPro" id="IPR050130">
    <property type="entry name" value="ClpA_ClpB"/>
</dbReference>
<dbReference type="Pfam" id="PF10431">
    <property type="entry name" value="ClpB_D2-small"/>
    <property type="match status" value="1"/>
</dbReference>
<dbReference type="CDD" id="cd19499">
    <property type="entry name" value="RecA-like_ClpB_Hsp104-like"/>
    <property type="match status" value="1"/>
</dbReference>
<dbReference type="SMART" id="SM00382">
    <property type="entry name" value="AAA"/>
    <property type="match status" value="1"/>
</dbReference>
<organism evidence="6 7">
    <name type="scientific">Salix koriyanagi</name>
    <dbReference type="NCBI Taxonomy" id="2511006"/>
    <lineage>
        <taxon>Eukaryota</taxon>
        <taxon>Viridiplantae</taxon>
        <taxon>Streptophyta</taxon>
        <taxon>Embryophyta</taxon>
        <taxon>Tracheophyta</taxon>
        <taxon>Spermatophyta</taxon>
        <taxon>Magnoliopsida</taxon>
        <taxon>eudicotyledons</taxon>
        <taxon>Gunneridae</taxon>
        <taxon>Pentapetalae</taxon>
        <taxon>rosids</taxon>
        <taxon>fabids</taxon>
        <taxon>Malpighiales</taxon>
        <taxon>Salicaceae</taxon>
        <taxon>Saliceae</taxon>
        <taxon>Salix</taxon>
    </lineage>
</organism>
<evidence type="ECO:0000256" key="1">
    <source>
        <dbReference type="ARBA" id="ARBA00022741"/>
    </source>
</evidence>
<evidence type="ECO:0000313" key="6">
    <source>
        <dbReference type="EMBL" id="KAJ6753087.1"/>
    </source>
</evidence>
<proteinExistence type="predicted"/>
<evidence type="ECO:0000259" key="5">
    <source>
        <dbReference type="SMART" id="SM01086"/>
    </source>
</evidence>
<keyword evidence="1" id="KW-0547">Nucleotide-binding</keyword>
<keyword evidence="7" id="KW-1185">Reference proteome</keyword>
<dbReference type="FunFam" id="1.10.8.60:FF:000017">
    <property type="entry name" value="ATP-dependent chaperone ClpB"/>
    <property type="match status" value="1"/>
</dbReference>
<dbReference type="GO" id="GO:0034605">
    <property type="term" value="P:cellular response to heat"/>
    <property type="evidence" value="ECO:0007669"/>
    <property type="project" value="TreeGrafter"/>
</dbReference>
<dbReference type="PANTHER" id="PTHR11638:SF18">
    <property type="entry name" value="HEAT SHOCK PROTEIN 104"/>
    <property type="match status" value="1"/>
</dbReference>
<evidence type="ECO:0000313" key="7">
    <source>
        <dbReference type="Proteomes" id="UP001151752"/>
    </source>
</evidence>
<gene>
    <name evidence="6" type="ORF">OIU74_027861</name>
</gene>
<accession>A0A9Q1A087</accession>
<dbReference type="InterPro" id="IPR028299">
    <property type="entry name" value="ClpA/B_CS2"/>
</dbReference>
<dbReference type="SMART" id="SM01086">
    <property type="entry name" value="ClpB_D2-small"/>
    <property type="match status" value="1"/>
</dbReference>
<dbReference type="Gene3D" id="3.40.50.300">
    <property type="entry name" value="P-loop containing nucleotide triphosphate hydrolases"/>
    <property type="match status" value="1"/>
</dbReference>
<protein>
    <submittedName>
        <fullName evidence="6">Uncharacterized protein</fullName>
    </submittedName>
</protein>
<dbReference type="InterPro" id="IPR001270">
    <property type="entry name" value="ClpA/B"/>
</dbReference>
<feature type="domain" description="Clp ATPase C-terminal" evidence="5">
    <location>
        <begin position="245"/>
        <end position="331"/>
    </location>
</feature>
<keyword evidence="2" id="KW-0067">ATP-binding</keyword>
<dbReference type="InterPro" id="IPR003959">
    <property type="entry name" value="ATPase_AAA_core"/>
</dbReference>
<evidence type="ECO:0000259" key="4">
    <source>
        <dbReference type="SMART" id="SM00382"/>
    </source>
</evidence>
<dbReference type="AlphaFoldDB" id="A0A9Q1A087"/>
<dbReference type="SUPFAM" id="SSF52540">
    <property type="entry name" value="P-loop containing nucleoside triphosphate hydrolases"/>
    <property type="match status" value="1"/>
</dbReference>
<dbReference type="InterPro" id="IPR027417">
    <property type="entry name" value="P-loop_NTPase"/>
</dbReference>
<dbReference type="Pfam" id="PF07724">
    <property type="entry name" value="AAA_2"/>
    <property type="match status" value="1"/>
</dbReference>
<reference evidence="6" key="1">
    <citation type="submission" date="2022-11" db="EMBL/GenBank/DDBJ databases">
        <authorList>
            <person name="Hyden B.L."/>
            <person name="Feng K."/>
            <person name="Yates T."/>
            <person name="Jawdy S."/>
            <person name="Smart L.B."/>
            <person name="Muchero W."/>
        </authorList>
    </citation>
    <scope>NUCLEOTIDE SEQUENCE</scope>
    <source>
        <tissue evidence="6">Shoot tip</tissue>
    </source>
</reference>
<dbReference type="PANTHER" id="PTHR11638">
    <property type="entry name" value="ATP-DEPENDENT CLP PROTEASE"/>
    <property type="match status" value="1"/>
</dbReference>
<dbReference type="Gene3D" id="1.10.8.60">
    <property type="match status" value="1"/>
</dbReference>
<name>A0A9Q1A087_9ROSI</name>
<dbReference type="EMBL" id="JAPFFM010000008">
    <property type="protein sequence ID" value="KAJ6753087.1"/>
    <property type="molecule type" value="Genomic_DNA"/>
</dbReference>
<dbReference type="GO" id="GO:0005737">
    <property type="term" value="C:cytoplasm"/>
    <property type="evidence" value="ECO:0007669"/>
    <property type="project" value="TreeGrafter"/>
</dbReference>
<keyword evidence="3" id="KW-0143">Chaperone</keyword>
<reference evidence="6" key="2">
    <citation type="journal article" date="2023" name="Int. J. Mol. Sci.">
        <title>De Novo Assembly and Annotation of 11 Diverse Shrub Willow (Salix) Genomes Reveals Novel Gene Organization in Sex-Linked Regions.</title>
        <authorList>
            <person name="Hyden B."/>
            <person name="Feng K."/>
            <person name="Yates T.B."/>
            <person name="Jawdy S."/>
            <person name="Cereghino C."/>
            <person name="Smart L.B."/>
            <person name="Muchero W."/>
        </authorList>
    </citation>
    <scope>NUCLEOTIDE SEQUENCE</scope>
    <source>
        <tissue evidence="6">Shoot tip</tissue>
    </source>
</reference>
<dbReference type="PROSITE" id="PS00871">
    <property type="entry name" value="CLPAB_2"/>
    <property type="match status" value="1"/>
</dbReference>
<comment type="caution">
    <text evidence="6">The sequence shown here is derived from an EMBL/GenBank/DDBJ whole genome shotgun (WGS) entry which is preliminary data.</text>
</comment>
<evidence type="ECO:0000256" key="2">
    <source>
        <dbReference type="ARBA" id="ARBA00022840"/>
    </source>
</evidence>
<dbReference type="Proteomes" id="UP001151752">
    <property type="component" value="Unassembled WGS sequence"/>
</dbReference>
<dbReference type="InterPro" id="IPR019489">
    <property type="entry name" value="Clp_ATPase_C"/>
</dbReference>
<dbReference type="InterPro" id="IPR003593">
    <property type="entry name" value="AAA+_ATPase"/>
</dbReference>